<accession>A0A6G1F1M0</accession>
<sequence>MASMVDKDGRRGALISKTPVSTGEAASRRRAVGLGRATALRGGGRRAMGDAGAGCRAMGEAGVGRRVPRDGGTSAEDSACGRAATGS</sequence>
<keyword evidence="3" id="KW-1185">Reference proteome</keyword>
<feature type="region of interest" description="Disordered" evidence="1">
    <location>
        <begin position="56"/>
        <end position="87"/>
    </location>
</feature>
<organism evidence="2 3">
    <name type="scientific">Oryza meyeriana var. granulata</name>
    <dbReference type="NCBI Taxonomy" id="110450"/>
    <lineage>
        <taxon>Eukaryota</taxon>
        <taxon>Viridiplantae</taxon>
        <taxon>Streptophyta</taxon>
        <taxon>Embryophyta</taxon>
        <taxon>Tracheophyta</taxon>
        <taxon>Spermatophyta</taxon>
        <taxon>Magnoliopsida</taxon>
        <taxon>Liliopsida</taxon>
        <taxon>Poales</taxon>
        <taxon>Poaceae</taxon>
        <taxon>BOP clade</taxon>
        <taxon>Oryzoideae</taxon>
        <taxon>Oryzeae</taxon>
        <taxon>Oryzinae</taxon>
        <taxon>Oryza</taxon>
        <taxon>Oryza meyeriana</taxon>
    </lineage>
</organism>
<evidence type="ECO:0008006" key="4">
    <source>
        <dbReference type="Google" id="ProtNLM"/>
    </source>
</evidence>
<evidence type="ECO:0000313" key="3">
    <source>
        <dbReference type="Proteomes" id="UP000479710"/>
    </source>
</evidence>
<proteinExistence type="predicted"/>
<protein>
    <recommendedName>
        <fullName evidence="4">DUF834 domain-containing protein</fullName>
    </recommendedName>
</protein>
<evidence type="ECO:0000256" key="1">
    <source>
        <dbReference type="SAM" id="MobiDB-lite"/>
    </source>
</evidence>
<comment type="caution">
    <text evidence="2">The sequence shown here is derived from an EMBL/GenBank/DDBJ whole genome shotgun (WGS) entry which is preliminary data.</text>
</comment>
<gene>
    <name evidence="2" type="ORF">E2562_035265</name>
</gene>
<reference evidence="2 3" key="1">
    <citation type="submission" date="2019-11" db="EMBL/GenBank/DDBJ databases">
        <title>Whole genome sequence of Oryza granulata.</title>
        <authorList>
            <person name="Li W."/>
        </authorList>
    </citation>
    <scope>NUCLEOTIDE SEQUENCE [LARGE SCALE GENOMIC DNA]</scope>
    <source>
        <strain evidence="3">cv. Menghai</strain>
        <tissue evidence="2">Leaf</tissue>
    </source>
</reference>
<feature type="region of interest" description="Disordered" evidence="1">
    <location>
        <begin position="1"/>
        <end position="29"/>
    </location>
</feature>
<evidence type="ECO:0000313" key="2">
    <source>
        <dbReference type="EMBL" id="KAF0930787.1"/>
    </source>
</evidence>
<feature type="compositionally biased region" description="Basic and acidic residues" evidence="1">
    <location>
        <begin position="1"/>
        <end position="11"/>
    </location>
</feature>
<dbReference type="Proteomes" id="UP000479710">
    <property type="component" value="Unassembled WGS sequence"/>
</dbReference>
<dbReference type="AlphaFoldDB" id="A0A6G1F1M0"/>
<name>A0A6G1F1M0_9ORYZ</name>
<dbReference type="EMBL" id="SPHZ02000002">
    <property type="protein sequence ID" value="KAF0930787.1"/>
    <property type="molecule type" value="Genomic_DNA"/>
</dbReference>